<evidence type="ECO:0000256" key="11">
    <source>
        <dbReference type="ARBA" id="ARBA00030964"/>
    </source>
</evidence>
<dbReference type="InterPro" id="IPR044004">
    <property type="entry name" value="TSP1_spondin_dom"/>
</dbReference>
<dbReference type="InterPro" id="IPR000884">
    <property type="entry name" value="TSP1_rpt"/>
</dbReference>
<dbReference type="InterPro" id="IPR002861">
    <property type="entry name" value="Reeler_dom"/>
</dbReference>
<dbReference type="InterPro" id="IPR036880">
    <property type="entry name" value="Kunitz_BPTI_sf"/>
</dbReference>
<dbReference type="InterPro" id="IPR036383">
    <property type="entry name" value="TSP1_rpt_sf"/>
</dbReference>
<dbReference type="Pfam" id="PF19028">
    <property type="entry name" value="TSP1_spondin"/>
    <property type="match status" value="1"/>
</dbReference>
<dbReference type="PROSITE" id="PS00280">
    <property type="entry name" value="BPTI_KUNITZ_1"/>
    <property type="match status" value="1"/>
</dbReference>
<keyword evidence="3" id="KW-0964">Secreted</keyword>
<dbReference type="CDD" id="cd00109">
    <property type="entry name" value="Kunitz-type"/>
    <property type="match status" value="1"/>
</dbReference>
<dbReference type="PROSITE" id="PS50279">
    <property type="entry name" value="BPTI_KUNITZ_2"/>
    <property type="match status" value="1"/>
</dbReference>
<dbReference type="Gene3D" id="2.60.40.4060">
    <property type="entry name" value="Reeler domain"/>
    <property type="match status" value="1"/>
</dbReference>
<accession>A0A914C6N1</accession>
<keyword evidence="5" id="KW-0479">Metal-binding</keyword>
<dbReference type="Proteomes" id="UP000887540">
    <property type="component" value="Unplaced"/>
</dbReference>
<dbReference type="SUPFAM" id="SSF82895">
    <property type="entry name" value="TSP-1 type 1 repeat"/>
    <property type="match status" value="5"/>
</dbReference>
<dbReference type="WBParaSite" id="ACRNAN_Path_438.g1663.t1">
    <property type="protein sequence ID" value="ACRNAN_Path_438.g1663.t1"/>
    <property type="gene ID" value="ACRNAN_Path_438.g1663"/>
</dbReference>
<evidence type="ECO:0000259" key="14">
    <source>
        <dbReference type="PROSITE" id="PS51019"/>
    </source>
</evidence>
<keyword evidence="7" id="KW-0677">Repeat</keyword>
<feature type="domain" description="BPTI/Kunitz inhibitor" evidence="13">
    <location>
        <begin position="619"/>
        <end position="669"/>
    </location>
</feature>
<feature type="domain" description="Spondin" evidence="15">
    <location>
        <begin position="183"/>
        <end position="374"/>
    </location>
</feature>
<evidence type="ECO:0000256" key="4">
    <source>
        <dbReference type="ARBA" id="ARBA00022530"/>
    </source>
</evidence>
<keyword evidence="6 12" id="KW-0732">Signal</keyword>
<dbReference type="Pfam" id="PF02014">
    <property type="entry name" value="Reeler"/>
    <property type="match status" value="1"/>
</dbReference>
<dbReference type="PROSITE" id="PS51019">
    <property type="entry name" value="REELIN"/>
    <property type="match status" value="1"/>
</dbReference>
<dbReference type="InterPro" id="IPR051418">
    <property type="entry name" value="Spondin/Thrombospondin_T1"/>
</dbReference>
<comment type="subcellular location">
    <subcellularLocation>
        <location evidence="1">Secreted</location>
        <location evidence="1">Extracellular space</location>
        <location evidence="1">Extracellular matrix</location>
    </subcellularLocation>
</comment>
<dbReference type="PANTHER" id="PTHR11311">
    <property type="entry name" value="SPONDIN"/>
    <property type="match status" value="1"/>
</dbReference>
<dbReference type="Pfam" id="PF00090">
    <property type="entry name" value="TSP_1"/>
    <property type="match status" value="4"/>
</dbReference>
<evidence type="ECO:0000256" key="5">
    <source>
        <dbReference type="ARBA" id="ARBA00022723"/>
    </source>
</evidence>
<feature type="signal peptide" evidence="12">
    <location>
        <begin position="1"/>
        <end position="17"/>
    </location>
</feature>
<keyword evidence="4" id="KW-0272">Extracellular matrix</keyword>
<dbReference type="AlphaFoldDB" id="A0A914C6N1"/>
<dbReference type="GO" id="GO:0046872">
    <property type="term" value="F:metal ion binding"/>
    <property type="evidence" value="ECO:0007669"/>
    <property type="project" value="UniProtKB-KW"/>
</dbReference>
<dbReference type="GO" id="GO:0031012">
    <property type="term" value="C:extracellular matrix"/>
    <property type="evidence" value="ECO:0007669"/>
    <property type="project" value="TreeGrafter"/>
</dbReference>
<dbReference type="PANTHER" id="PTHR11311:SF16">
    <property type="entry name" value="SPONDIN-1"/>
    <property type="match status" value="1"/>
</dbReference>
<keyword evidence="16" id="KW-1185">Reference proteome</keyword>
<dbReference type="CDD" id="cd08544">
    <property type="entry name" value="Reeler"/>
    <property type="match status" value="1"/>
</dbReference>
<dbReference type="InterPro" id="IPR002223">
    <property type="entry name" value="Kunitz_BPTI"/>
</dbReference>
<keyword evidence="8" id="KW-0130">Cell adhesion</keyword>
<proteinExistence type="predicted"/>
<dbReference type="NCBIfam" id="NF038123">
    <property type="entry name" value="NF038123_dom"/>
    <property type="match status" value="1"/>
</dbReference>
<evidence type="ECO:0000256" key="2">
    <source>
        <dbReference type="ARBA" id="ARBA00019594"/>
    </source>
</evidence>
<name>A0A914C6N1_9BILA</name>
<dbReference type="FunFam" id="2.60.40.2130:FF:000002">
    <property type="entry name" value="Putative Spondin-1"/>
    <property type="match status" value="1"/>
</dbReference>
<dbReference type="InterPro" id="IPR042307">
    <property type="entry name" value="Reeler_sf"/>
</dbReference>
<dbReference type="Pfam" id="PF06468">
    <property type="entry name" value="Spond_N"/>
    <property type="match status" value="1"/>
</dbReference>
<dbReference type="Pfam" id="PF00014">
    <property type="entry name" value="Kunitz_BPTI"/>
    <property type="match status" value="1"/>
</dbReference>
<evidence type="ECO:0000313" key="16">
    <source>
        <dbReference type="Proteomes" id="UP000887540"/>
    </source>
</evidence>
<evidence type="ECO:0000256" key="8">
    <source>
        <dbReference type="ARBA" id="ARBA00022889"/>
    </source>
</evidence>
<dbReference type="PROSITE" id="PS51020">
    <property type="entry name" value="SPONDIN"/>
    <property type="match status" value="1"/>
</dbReference>
<dbReference type="InterPro" id="IPR009465">
    <property type="entry name" value="Spondin_N"/>
</dbReference>
<dbReference type="SMART" id="SM00131">
    <property type="entry name" value="KU"/>
    <property type="match status" value="1"/>
</dbReference>
<evidence type="ECO:0000256" key="6">
    <source>
        <dbReference type="ARBA" id="ARBA00022729"/>
    </source>
</evidence>
<dbReference type="InterPro" id="IPR020901">
    <property type="entry name" value="Prtase_inh_Kunz-CS"/>
</dbReference>
<keyword evidence="10" id="KW-0325">Glycoprotein</keyword>
<dbReference type="Gene3D" id="2.20.100.10">
    <property type="entry name" value="Thrombospondin type-1 (TSP1) repeat"/>
    <property type="match status" value="5"/>
</dbReference>
<evidence type="ECO:0000259" key="13">
    <source>
        <dbReference type="PROSITE" id="PS50279"/>
    </source>
</evidence>
<dbReference type="PROSITE" id="PS50092">
    <property type="entry name" value="TSP1"/>
    <property type="match status" value="5"/>
</dbReference>
<evidence type="ECO:0000313" key="17">
    <source>
        <dbReference type="WBParaSite" id="ACRNAN_Path_438.g1663.t1"/>
    </source>
</evidence>
<dbReference type="GO" id="GO:0007155">
    <property type="term" value="P:cell adhesion"/>
    <property type="evidence" value="ECO:0007669"/>
    <property type="project" value="UniProtKB-KW"/>
</dbReference>
<dbReference type="GO" id="GO:0004867">
    <property type="term" value="F:serine-type endopeptidase inhibitor activity"/>
    <property type="evidence" value="ECO:0007669"/>
    <property type="project" value="InterPro"/>
</dbReference>
<dbReference type="SMART" id="SM00209">
    <property type="entry name" value="TSP1"/>
    <property type="match status" value="5"/>
</dbReference>
<sequence>MNFQIFLLCSLIFSVISEDCTLRLYEANGDKAAGSNGFSIEIAGHSDKDDTAPSGYIPGKSYKIALRGWRTQYIVQTFRGFTIVAQYENGRPAGKFEVAKRRRNRGEVRIAPNCRSSGVSHTNLRPKTSVHVIWKAPEAGDACITFKASVIQSRYVWYAEENELTKQFCLAEGYQKIVPVDDPTAKCCACDEAKYEIEFVGIWSKETHPKDYPTLLHLTHFTDFLGASHSNNYSLWRFGDIATDGLKEIAEWGNTYKAEQEMKANASEIRTLVKMKGLWYPEVQGRTTGSFRVNKYHHLASLAAMFGPSPDWCVGISQINLCLPDCSWIEERTFDLLPFDAGSDSGPTYMSPNMPTEPREPIKPITTKMDKRSPFYDENSNDIPPLARLTIKRTEVIQSTCKSDDEYKREAFNATSISEDEEYKDRRECSVSNWETWSLCSATCGKGIRMRSRVYQFPIKAQMFHCHRQTTERQFCNAKINECTDSDAFNSRCPVTSWESWSDCSVTCGSGLRTRTRSLQDPAAASSGQCSIELTARETCVGESGEDCSVTPNPLCKTTSWSEWSPCSASCDDGVRVRTRLFFFAEHEQECTQVNLMEKEKCQVQSCRRLLDSHSEEICQEEKEEGQCGGTYPRYWFNYKANRCERFVYTGCKGNRNQFETEEECRQFCMKDYSRGGKSIIPREQLLQDFENDETVDDGGDPVPCEISEWSPWGNCSAEAMGCGRGERTRTRTIKIFARNGGTPCPPPEHLIQKRHCELRPCARKPCRISQWSHWSQCSVTCGEGQRMRHRSIHRDEHYLEDLDEPSCNLPTLQRGVCRIPCPIDYRH</sequence>
<feature type="domain" description="Reelin" evidence="14">
    <location>
        <begin position="5"/>
        <end position="183"/>
    </location>
</feature>
<evidence type="ECO:0000256" key="10">
    <source>
        <dbReference type="ARBA" id="ARBA00023180"/>
    </source>
</evidence>
<dbReference type="Gene3D" id="4.10.410.10">
    <property type="entry name" value="Pancreatic trypsin inhibitor Kunitz domain"/>
    <property type="match status" value="1"/>
</dbReference>
<organism evidence="16 17">
    <name type="scientific">Acrobeloides nanus</name>
    <dbReference type="NCBI Taxonomy" id="290746"/>
    <lineage>
        <taxon>Eukaryota</taxon>
        <taxon>Metazoa</taxon>
        <taxon>Ecdysozoa</taxon>
        <taxon>Nematoda</taxon>
        <taxon>Chromadorea</taxon>
        <taxon>Rhabditida</taxon>
        <taxon>Tylenchina</taxon>
        <taxon>Cephalobomorpha</taxon>
        <taxon>Cephaloboidea</taxon>
        <taxon>Cephalobidae</taxon>
        <taxon>Acrobeloides</taxon>
    </lineage>
</organism>
<feature type="chain" id="PRO_5036718989" description="Spondin-1" evidence="12">
    <location>
        <begin position="18"/>
        <end position="828"/>
    </location>
</feature>
<evidence type="ECO:0000256" key="7">
    <source>
        <dbReference type="ARBA" id="ARBA00022737"/>
    </source>
</evidence>
<keyword evidence="9" id="KW-1015">Disulfide bond</keyword>
<evidence type="ECO:0000256" key="9">
    <source>
        <dbReference type="ARBA" id="ARBA00023157"/>
    </source>
</evidence>
<protein>
    <recommendedName>
        <fullName evidence="2">Spondin-1</fullName>
    </recommendedName>
    <alternativeName>
        <fullName evidence="11">F-spondin</fullName>
    </alternativeName>
</protein>
<dbReference type="Gene3D" id="2.60.40.2130">
    <property type="entry name" value="F-spondin domain"/>
    <property type="match status" value="1"/>
</dbReference>
<evidence type="ECO:0000256" key="12">
    <source>
        <dbReference type="SAM" id="SignalP"/>
    </source>
</evidence>
<evidence type="ECO:0000256" key="1">
    <source>
        <dbReference type="ARBA" id="ARBA00004498"/>
    </source>
</evidence>
<evidence type="ECO:0000259" key="15">
    <source>
        <dbReference type="PROSITE" id="PS51020"/>
    </source>
</evidence>
<dbReference type="PRINTS" id="PR00759">
    <property type="entry name" value="BASICPTASE"/>
</dbReference>
<dbReference type="SUPFAM" id="SSF57362">
    <property type="entry name" value="BPTI-like"/>
    <property type="match status" value="1"/>
</dbReference>
<evidence type="ECO:0000256" key="3">
    <source>
        <dbReference type="ARBA" id="ARBA00022525"/>
    </source>
</evidence>
<reference evidence="17" key="1">
    <citation type="submission" date="2022-11" db="UniProtKB">
        <authorList>
            <consortium name="WormBaseParasite"/>
        </authorList>
    </citation>
    <scope>IDENTIFICATION</scope>
</reference>
<dbReference type="InterPro" id="IPR038678">
    <property type="entry name" value="Spondin_N_sf"/>
</dbReference>